<feature type="domain" description="Dinitrogenase iron-molybdenum cofactor biosynthesis" evidence="1">
    <location>
        <begin position="15"/>
        <end position="96"/>
    </location>
</feature>
<reference evidence="2 3" key="1">
    <citation type="submission" date="2017-02" db="EMBL/GenBank/DDBJ databases">
        <authorList>
            <person name="Peterson S.W."/>
        </authorList>
    </citation>
    <scope>NUCLEOTIDE SEQUENCE [LARGE SCALE GENOMIC DNA]</scope>
    <source>
        <strain evidence="2 3">DSM 18034</strain>
    </source>
</reference>
<name>A0A1T4VTK5_9BACT</name>
<dbReference type="Pfam" id="PF02579">
    <property type="entry name" value="Nitro_FeMo-Co"/>
    <property type="match status" value="1"/>
</dbReference>
<accession>A0A1T4VTK5</accession>
<protein>
    <submittedName>
        <fullName evidence="2">Predicted Fe-Mo cluster-binding protein, NifX family</fullName>
    </submittedName>
</protein>
<dbReference type="SUPFAM" id="SSF53146">
    <property type="entry name" value="Nitrogenase accessory factor-like"/>
    <property type="match status" value="1"/>
</dbReference>
<evidence type="ECO:0000259" key="1">
    <source>
        <dbReference type="Pfam" id="PF02579"/>
    </source>
</evidence>
<dbReference type="OrthoDB" id="280278at2"/>
<evidence type="ECO:0000313" key="3">
    <source>
        <dbReference type="Proteomes" id="UP000189733"/>
    </source>
</evidence>
<proteinExistence type="predicted"/>
<dbReference type="EMBL" id="FUYA01000002">
    <property type="protein sequence ID" value="SKA68344.1"/>
    <property type="molecule type" value="Genomic_DNA"/>
</dbReference>
<dbReference type="RefSeq" id="WP_159445916.1">
    <property type="nucleotide sequence ID" value="NZ_FUYA01000002.1"/>
</dbReference>
<dbReference type="Proteomes" id="UP000189733">
    <property type="component" value="Unassembled WGS sequence"/>
</dbReference>
<evidence type="ECO:0000313" key="2">
    <source>
        <dbReference type="EMBL" id="SKA68344.1"/>
    </source>
</evidence>
<dbReference type="AlphaFoldDB" id="A0A1T4VTK5"/>
<dbReference type="STRING" id="1121442.SAMN02745702_00979"/>
<dbReference type="Gene3D" id="3.30.420.130">
    <property type="entry name" value="Dinitrogenase iron-molybdenum cofactor biosynthesis domain"/>
    <property type="match status" value="1"/>
</dbReference>
<sequence>MNLCLACYENRLASLLENATCFQLFTYDENELKQSGGFELAQRDTTNLVSALESCGVDVLICGGVTGCTRRLIQQAGIELHPWVRGTQNEVLQAFQSKTLDALAMPGCGGHRCGRGRMSSDIIAPGCGHRNQGRYCGNESGRGLQTGKTPKKGGSS</sequence>
<dbReference type="InterPro" id="IPR036105">
    <property type="entry name" value="DiNase_FeMo-co_biosyn_sf"/>
</dbReference>
<organism evidence="2 3">
    <name type="scientific">Desulfobaculum bizertense DSM 18034</name>
    <dbReference type="NCBI Taxonomy" id="1121442"/>
    <lineage>
        <taxon>Bacteria</taxon>
        <taxon>Pseudomonadati</taxon>
        <taxon>Thermodesulfobacteriota</taxon>
        <taxon>Desulfovibrionia</taxon>
        <taxon>Desulfovibrionales</taxon>
        <taxon>Desulfovibrionaceae</taxon>
        <taxon>Desulfobaculum</taxon>
    </lineage>
</organism>
<dbReference type="InterPro" id="IPR003731">
    <property type="entry name" value="Di-Nase_FeMo-co_biosynth"/>
</dbReference>
<gene>
    <name evidence="2" type="ORF">SAMN02745702_00979</name>
</gene>
<keyword evidence="3" id="KW-1185">Reference proteome</keyword>